<dbReference type="PANTHER" id="PTHR12302">
    <property type="entry name" value="EBNA2 BINDING PROTEIN P100"/>
    <property type="match status" value="1"/>
</dbReference>
<reference evidence="6 7" key="1">
    <citation type="journal article" date="2019" name="Extremophiles">
        <title>Biogeography of thermophiles and predominance of Thermus scotoductus in domestic water heaters.</title>
        <authorList>
            <person name="Wilpiszeski R.L."/>
            <person name="Zhang Z."/>
            <person name="House C.H."/>
        </authorList>
    </citation>
    <scope>NUCLEOTIDE SEQUENCE [LARGE SCALE GENOMIC DNA]</scope>
    <source>
        <strain evidence="5 7">17_S17</strain>
        <strain evidence="4 6">20_S20</strain>
    </source>
</reference>
<evidence type="ECO:0000313" key="7">
    <source>
        <dbReference type="Proteomes" id="UP000287173"/>
    </source>
</evidence>
<accession>A0A430S629</accession>
<dbReference type="PANTHER" id="PTHR12302:SF26">
    <property type="entry name" value="BLR1266 PROTEIN"/>
    <property type="match status" value="1"/>
</dbReference>
<dbReference type="RefSeq" id="WP_126165284.1">
    <property type="nucleotide sequence ID" value="NZ_PELO01000303.1"/>
</dbReference>
<dbReference type="SMART" id="SM00318">
    <property type="entry name" value="SNc"/>
    <property type="match status" value="1"/>
</dbReference>
<evidence type="ECO:0000313" key="4">
    <source>
        <dbReference type="EMBL" id="RTH30198.1"/>
    </source>
</evidence>
<keyword evidence="2" id="KW-0812">Transmembrane</keyword>
<keyword evidence="2" id="KW-1133">Transmembrane helix</keyword>
<feature type="transmembrane region" description="Helical" evidence="2">
    <location>
        <begin position="44"/>
        <end position="64"/>
    </location>
</feature>
<dbReference type="InterPro" id="IPR035437">
    <property type="entry name" value="SNase_OB-fold_sf"/>
</dbReference>
<comment type="caution">
    <text evidence="4">The sequence shown here is derived from an EMBL/GenBank/DDBJ whole genome shotgun (WGS) entry which is preliminary data.</text>
</comment>
<dbReference type="InterPro" id="IPR016071">
    <property type="entry name" value="Staphylococal_nuclease_OB-fold"/>
</dbReference>
<proteinExistence type="predicted"/>
<dbReference type="Pfam" id="PF00565">
    <property type="entry name" value="SNase"/>
    <property type="match status" value="1"/>
</dbReference>
<sequence>MELVEALLGTLALFFLSLLDKKRERKHREAFEEIWRRKEAAKRVLLGLLSLFLLFLPAFGQGLVGRASVVDGDTLEVHGQRIRLWGIDTVESSQTCLDSRGKPWPCGRRAAFALADFIGQSPVACTPKDTDRYGRVVAVCVVKGVELNRWLVEEGWALAYLQYGGAVYLEAQREAERAKRGIWQGSFVPPWEYRKDPKAPPSAGSYTGAKKEGRCDPAYPTVCVPPPPPNLDCGDIPYRGFKVLPPDPHRFDRDRDGIGCER</sequence>
<evidence type="ECO:0000256" key="2">
    <source>
        <dbReference type="SAM" id="Phobius"/>
    </source>
</evidence>
<evidence type="ECO:0000256" key="1">
    <source>
        <dbReference type="SAM" id="MobiDB-lite"/>
    </source>
</evidence>
<feature type="transmembrane region" description="Helical" evidence="2">
    <location>
        <begin position="6"/>
        <end position="23"/>
    </location>
</feature>
<evidence type="ECO:0000313" key="5">
    <source>
        <dbReference type="EMBL" id="RTI08916.1"/>
    </source>
</evidence>
<protein>
    <submittedName>
        <fullName evidence="4">Nuclease</fullName>
    </submittedName>
</protein>
<dbReference type="Proteomes" id="UP000286928">
    <property type="component" value="Unassembled WGS sequence"/>
</dbReference>
<organism evidence="4 6">
    <name type="scientific">Thermus scotoductus</name>
    <dbReference type="NCBI Taxonomy" id="37636"/>
    <lineage>
        <taxon>Bacteria</taxon>
        <taxon>Thermotogati</taxon>
        <taxon>Deinococcota</taxon>
        <taxon>Deinococci</taxon>
        <taxon>Thermales</taxon>
        <taxon>Thermaceae</taxon>
        <taxon>Thermus</taxon>
    </lineage>
</organism>
<keyword evidence="2" id="KW-0472">Membrane</keyword>
<name>A0A430S629_THESC</name>
<feature type="domain" description="TNase-like" evidence="3">
    <location>
        <begin position="69"/>
        <end position="185"/>
    </location>
</feature>
<evidence type="ECO:0000259" key="3">
    <source>
        <dbReference type="PROSITE" id="PS50830"/>
    </source>
</evidence>
<dbReference type="AlphaFoldDB" id="A0A430S629"/>
<dbReference type="SUPFAM" id="SSF50199">
    <property type="entry name" value="Staphylococcal nuclease"/>
    <property type="match status" value="1"/>
</dbReference>
<dbReference type="EMBL" id="PEMG01000166">
    <property type="protein sequence ID" value="RTI08916.1"/>
    <property type="molecule type" value="Genomic_DNA"/>
</dbReference>
<feature type="region of interest" description="Disordered" evidence="1">
    <location>
        <begin position="194"/>
        <end position="213"/>
    </location>
</feature>
<dbReference type="EMBL" id="PEMD01000301">
    <property type="protein sequence ID" value="RTH30198.1"/>
    <property type="molecule type" value="Genomic_DNA"/>
</dbReference>
<evidence type="ECO:0000313" key="6">
    <source>
        <dbReference type="Proteomes" id="UP000286928"/>
    </source>
</evidence>
<dbReference type="PROSITE" id="PS50830">
    <property type="entry name" value="TNASE_3"/>
    <property type="match status" value="1"/>
</dbReference>
<dbReference type="Gene3D" id="2.40.50.90">
    <property type="match status" value="1"/>
</dbReference>
<dbReference type="Proteomes" id="UP000287173">
    <property type="component" value="Unassembled WGS sequence"/>
</dbReference>
<gene>
    <name evidence="5" type="ORF">CSW30_06410</name>
    <name evidence="4" type="ORF">CSW33_10705</name>
</gene>